<dbReference type="Gene3D" id="1.10.600.10">
    <property type="entry name" value="Farnesyl Diphosphate Synthase"/>
    <property type="match status" value="1"/>
</dbReference>
<evidence type="ECO:0000313" key="12">
    <source>
        <dbReference type="Proteomes" id="UP001498771"/>
    </source>
</evidence>
<name>A0ABR1F7M2_9ASCO</name>
<keyword evidence="6" id="KW-0443">Lipid metabolism</keyword>
<comment type="catalytic activity">
    <reaction evidence="10">
        <text>2 (2E,6E)-farnesyl diphosphate + NADH + H(+) = squalene + 2 diphosphate + NAD(+)</text>
        <dbReference type="Rhea" id="RHEA:32299"/>
        <dbReference type="ChEBI" id="CHEBI:15378"/>
        <dbReference type="ChEBI" id="CHEBI:15440"/>
        <dbReference type="ChEBI" id="CHEBI:33019"/>
        <dbReference type="ChEBI" id="CHEBI:57540"/>
        <dbReference type="ChEBI" id="CHEBI:57945"/>
        <dbReference type="ChEBI" id="CHEBI:175763"/>
        <dbReference type="EC" id="2.5.1.21"/>
    </reaction>
</comment>
<dbReference type="PROSITE" id="PS01044">
    <property type="entry name" value="SQUALEN_PHYTOEN_SYN_1"/>
    <property type="match status" value="1"/>
</dbReference>
<dbReference type="PROSITE" id="PS01045">
    <property type="entry name" value="SQUALEN_PHYTOEN_SYN_2"/>
    <property type="match status" value="1"/>
</dbReference>
<organism evidence="11 12">
    <name type="scientific">Myxozyma melibiosi</name>
    <dbReference type="NCBI Taxonomy" id="54550"/>
    <lineage>
        <taxon>Eukaryota</taxon>
        <taxon>Fungi</taxon>
        <taxon>Dikarya</taxon>
        <taxon>Ascomycota</taxon>
        <taxon>Saccharomycotina</taxon>
        <taxon>Lipomycetes</taxon>
        <taxon>Lipomycetales</taxon>
        <taxon>Lipomycetaceae</taxon>
        <taxon>Myxozyma</taxon>
    </lineage>
</organism>
<evidence type="ECO:0000256" key="8">
    <source>
        <dbReference type="ARBA" id="ARBA00023166"/>
    </source>
</evidence>
<evidence type="ECO:0000256" key="10">
    <source>
        <dbReference type="RuleBase" id="RU368088"/>
    </source>
</evidence>
<sequence>MSKYLQLLAHPSELRAVIQWSVWHDPVYPREPEKESENLKRCYELLNYTSRSFSAVIQELSPELRVVIAIFYLILRGLDTIEDDMTIPNPTKLPILRSFHEVIDTPGWTYNDSKEKDAVVLREFDKVIIEYQNLKDKYKVVIKDITKEMGHGMASYCENEDFNKKGVDTVKDYDLYCHYVAGIIGDGLTRLGVEAGVANPKLLDNPQLYESMGLLLQKTNIIRDYHEDLMDNRRFWPKEIWQKYAKSLDDFAKPENEAAGLDCLSEMVANAIEHVPDCLFYLAGIKEQSMFNFCTIPQVMAIATLELVYRNPKVLTGHVKIRKGLACKLMLEAVNVRTTYDTFQEYCHKIQARNTPRDPMYVRISVACAKVDQFIETVFPTKFVPQTAANNAFLVFGLSFAVVGILIVYTIFLLD</sequence>
<proteinExistence type="inferred from homology"/>
<evidence type="ECO:0000256" key="4">
    <source>
        <dbReference type="ARBA" id="ARBA00022516"/>
    </source>
</evidence>
<dbReference type="Pfam" id="PF00494">
    <property type="entry name" value="SQS_PSY"/>
    <property type="match status" value="1"/>
</dbReference>
<evidence type="ECO:0000256" key="6">
    <source>
        <dbReference type="ARBA" id="ARBA00022955"/>
    </source>
</evidence>
<dbReference type="Proteomes" id="UP001498771">
    <property type="component" value="Unassembled WGS sequence"/>
</dbReference>
<evidence type="ECO:0000256" key="7">
    <source>
        <dbReference type="ARBA" id="ARBA00023011"/>
    </source>
</evidence>
<dbReference type="RefSeq" id="XP_064768870.1">
    <property type="nucleotide sequence ID" value="XM_064912413.1"/>
</dbReference>
<comment type="pathway">
    <text evidence="10">Terpene metabolism; lanosterol biosynthesis; lanosterol from farnesyl diphosphate: step 1/3.</text>
</comment>
<dbReference type="GeneID" id="90037925"/>
<gene>
    <name evidence="11" type="ORF">BZA70DRAFT_277177</name>
</gene>
<dbReference type="SFLD" id="SFLDG01018">
    <property type="entry name" value="Squalene/Phytoene_Synthase_Lik"/>
    <property type="match status" value="1"/>
</dbReference>
<keyword evidence="4" id="KW-0444">Lipid biosynthesis</keyword>
<keyword evidence="7" id="KW-0756">Sterol biosynthesis</keyword>
<keyword evidence="9" id="KW-0753">Steroid metabolism</keyword>
<evidence type="ECO:0000256" key="5">
    <source>
        <dbReference type="ARBA" id="ARBA00022679"/>
    </source>
</evidence>
<feature type="transmembrane region" description="Helical" evidence="10">
    <location>
        <begin position="392"/>
        <end position="414"/>
    </location>
</feature>
<dbReference type="InterPro" id="IPR044844">
    <property type="entry name" value="Trans_IPPS_euk-type"/>
</dbReference>
<evidence type="ECO:0000256" key="3">
    <source>
        <dbReference type="ARBA" id="ARBA00012373"/>
    </source>
</evidence>
<dbReference type="InterPro" id="IPR033904">
    <property type="entry name" value="Trans_IPPS_HH"/>
</dbReference>
<comment type="cofactor">
    <cofactor evidence="1 10">
        <name>Mg(2+)</name>
        <dbReference type="ChEBI" id="CHEBI:18420"/>
    </cofactor>
</comment>
<dbReference type="EC" id="2.5.1.21" evidence="3 10"/>
<keyword evidence="10" id="KW-1133">Transmembrane helix</keyword>
<comment type="caution">
    <text evidence="11">The sequence shown here is derived from an EMBL/GenBank/DDBJ whole genome shotgun (WGS) entry which is preliminary data.</text>
</comment>
<dbReference type="InterPro" id="IPR006449">
    <property type="entry name" value="Squal_synth-like"/>
</dbReference>
<comment type="catalytic activity">
    <reaction evidence="10">
        <text>2 (2E,6E)-farnesyl diphosphate + NADPH + H(+) = squalene + 2 diphosphate + NADP(+)</text>
        <dbReference type="Rhea" id="RHEA:32295"/>
        <dbReference type="ChEBI" id="CHEBI:15378"/>
        <dbReference type="ChEBI" id="CHEBI:15440"/>
        <dbReference type="ChEBI" id="CHEBI:33019"/>
        <dbReference type="ChEBI" id="CHEBI:57783"/>
        <dbReference type="ChEBI" id="CHEBI:58349"/>
        <dbReference type="ChEBI" id="CHEBI:175763"/>
        <dbReference type="EC" id="2.5.1.21"/>
    </reaction>
</comment>
<keyword evidence="8" id="KW-1207">Sterol metabolism</keyword>
<dbReference type="InterPro" id="IPR002060">
    <property type="entry name" value="Squ/phyt_synthse"/>
</dbReference>
<keyword evidence="5 10" id="KW-0808">Transferase</keyword>
<evidence type="ECO:0000256" key="1">
    <source>
        <dbReference type="ARBA" id="ARBA00001946"/>
    </source>
</evidence>
<dbReference type="SFLD" id="SFLDS00005">
    <property type="entry name" value="Isoprenoid_Synthase_Type_I"/>
    <property type="match status" value="1"/>
</dbReference>
<comment type="function">
    <text evidence="10">Catalyzes the condensation of 2 farnesyl pyrophosphate (FPP) moieties to form squalene.</text>
</comment>
<keyword evidence="12" id="KW-1185">Reference proteome</keyword>
<evidence type="ECO:0000313" key="11">
    <source>
        <dbReference type="EMBL" id="KAK7205837.1"/>
    </source>
</evidence>
<dbReference type="SUPFAM" id="SSF48576">
    <property type="entry name" value="Terpenoid synthases"/>
    <property type="match status" value="1"/>
</dbReference>
<comment type="similarity">
    <text evidence="2 10">Belongs to the phytoene/squalene synthase family.</text>
</comment>
<dbReference type="CDD" id="cd00683">
    <property type="entry name" value="Trans_IPPS_HH"/>
    <property type="match status" value="1"/>
</dbReference>
<accession>A0ABR1F7M2</accession>
<keyword evidence="10" id="KW-0472">Membrane</keyword>
<keyword evidence="6" id="KW-0752">Steroid biosynthesis</keyword>
<protein>
    <recommendedName>
        <fullName evidence="3 10">Squalene synthase</fullName>
        <shortName evidence="10">SQS</shortName>
        <shortName evidence="10">SS</shortName>
        <ecNumber evidence="3 10">2.5.1.21</ecNumber>
    </recommendedName>
</protein>
<dbReference type="InterPro" id="IPR019845">
    <property type="entry name" value="Squalene/phytoene_synthase_CS"/>
</dbReference>
<dbReference type="PANTHER" id="PTHR11626:SF2">
    <property type="entry name" value="SQUALENE SYNTHASE"/>
    <property type="match status" value="1"/>
</dbReference>
<evidence type="ECO:0000256" key="2">
    <source>
        <dbReference type="ARBA" id="ARBA00006251"/>
    </source>
</evidence>
<keyword evidence="10" id="KW-0812">Transmembrane</keyword>
<dbReference type="InterPro" id="IPR008949">
    <property type="entry name" value="Isoprenoid_synthase_dom_sf"/>
</dbReference>
<dbReference type="NCBIfam" id="TIGR01559">
    <property type="entry name" value="squal_synth"/>
    <property type="match status" value="1"/>
</dbReference>
<dbReference type="EMBL" id="JBBJBU010000004">
    <property type="protein sequence ID" value="KAK7205837.1"/>
    <property type="molecule type" value="Genomic_DNA"/>
</dbReference>
<evidence type="ECO:0000256" key="9">
    <source>
        <dbReference type="ARBA" id="ARBA00023221"/>
    </source>
</evidence>
<dbReference type="PANTHER" id="PTHR11626">
    <property type="entry name" value="FARNESYL-DIPHOSPHATE FARNESYLTRANSFERASE"/>
    <property type="match status" value="1"/>
</dbReference>
<reference evidence="11 12" key="1">
    <citation type="submission" date="2024-03" db="EMBL/GenBank/DDBJ databases">
        <title>Genome-scale model development and genomic sequencing of the oleaginous clade Lipomyces.</title>
        <authorList>
            <consortium name="Lawrence Berkeley National Laboratory"/>
            <person name="Czajka J.J."/>
            <person name="Han Y."/>
            <person name="Kim J."/>
            <person name="Mondo S.J."/>
            <person name="Hofstad B.A."/>
            <person name="Robles A."/>
            <person name="Haridas S."/>
            <person name="Riley R."/>
            <person name="LaButti K."/>
            <person name="Pangilinan J."/>
            <person name="Andreopoulos W."/>
            <person name="Lipzen A."/>
            <person name="Yan J."/>
            <person name="Wang M."/>
            <person name="Ng V."/>
            <person name="Grigoriev I.V."/>
            <person name="Spatafora J.W."/>
            <person name="Magnuson J.K."/>
            <person name="Baker S.E."/>
            <person name="Pomraning K.R."/>
        </authorList>
    </citation>
    <scope>NUCLEOTIDE SEQUENCE [LARGE SCALE GENOMIC DNA]</scope>
    <source>
        <strain evidence="11 12">Phaff 52-87</strain>
    </source>
</reference>